<accession>A0A4V3JS50</accession>
<dbReference type="InterPro" id="IPR012910">
    <property type="entry name" value="Plug_dom"/>
</dbReference>
<dbReference type="GO" id="GO:0044718">
    <property type="term" value="P:siderophore transmembrane transport"/>
    <property type="evidence" value="ECO:0007669"/>
    <property type="project" value="TreeGrafter"/>
</dbReference>
<dbReference type="PANTHER" id="PTHR30069:SF29">
    <property type="entry name" value="HEMOGLOBIN AND HEMOGLOBIN-HAPTOGLOBIN-BINDING PROTEIN 1-RELATED"/>
    <property type="match status" value="1"/>
</dbReference>
<dbReference type="EMBL" id="RQGD01000010">
    <property type="protein sequence ID" value="TGL62271.1"/>
    <property type="molecule type" value="Genomic_DNA"/>
</dbReference>
<dbReference type="SUPFAM" id="SSF56935">
    <property type="entry name" value="Porins"/>
    <property type="match status" value="1"/>
</dbReference>
<dbReference type="Proteomes" id="UP000297693">
    <property type="component" value="Unassembled WGS sequence"/>
</dbReference>
<organism evidence="3 4">
    <name type="scientific">Leptospira ognonensis</name>
    <dbReference type="NCBI Taxonomy" id="2484945"/>
    <lineage>
        <taxon>Bacteria</taxon>
        <taxon>Pseudomonadati</taxon>
        <taxon>Spirochaetota</taxon>
        <taxon>Spirochaetia</taxon>
        <taxon>Leptospirales</taxon>
        <taxon>Leptospiraceae</taxon>
        <taxon>Leptospira</taxon>
    </lineage>
</organism>
<dbReference type="RefSeq" id="WP_135622015.1">
    <property type="nucleotide sequence ID" value="NZ_RQGD01000010.1"/>
</dbReference>
<evidence type="ECO:0000313" key="4">
    <source>
        <dbReference type="Proteomes" id="UP000297693"/>
    </source>
</evidence>
<proteinExistence type="predicted"/>
<reference evidence="3" key="1">
    <citation type="journal article" date="2019" name="PLoS Negl. Trop. Dis.">
        <title>Revisiting the worldwide diversity of Leptospira species in the environment.</title>
        <authorList>
            <person name="Vincent A.T."/>
            <person name="Schiettekatte O."/>
            <person name="Bourhy P."/>
            <person name="Veyrier F.J."/>
            <person name="Picardeau M."/>
        </authorList>
    </citation>
    <scope>NUCLEOTIDE SEQUENCE [LARGE SCALE GENOMIC DNA]</scope>
    <source>
        <strain evidence="3">201702476</strain>
    </source>
</reference>
<dbReference type="AlphaFoldDB" id="A0A4V3JS50"/>
<feature type="domain" description="TonB-dependent receptor plug" evidence="2">
    <location>
        <begin position="118"/>
        <end position="222"/>
    </location>
</feature>
<evidence type="ECO:0000259" key="2">
    <source>
        <dbReference type="Pfam" id="PF07715"/>
    </source>
</evidence>
<name>A0A4V3JS50_9LEPT</name>
<gene>
    <name evidence="3" type="ORF">EHQ58_03460</name>
</gene>
<dbReference type="InterPro" id="IPR039426">
    <property type="entry name" value="TonB-dep_rcpt-like"/>
</dbReference>
<dbReference type="GO" id="GO:0015344">
    <property type="term" value="F:siderophore uptake transmembrane transporter activity"/>
    <property type="evidence" value="ECO:0007669"/>
    <property type="project" value="TreeGrafter"/>
</dbReference>
<dbReference type="Pfam" id="PF07715">
    <property type="entry name" value="Plug"/>
    <property type="match status" value="1"/>
</dbReference>
<keyword evidence="3" id="KW-0675">Receptor</keyword>
<protein>
    <submittedName>
        <fullName evidence="3">TonB-dependent receptor</fullName>
    </submittedName>
</protein>
<comment type="caution">
    <text evidence="3">The sequence shown here is derived from an EMBL/GenBank/DDBJ whole genome shotgun (WGS) entry which is preliminary data.</text>
</comment>
<dbReference type="InterPro" id="IPR037066">
    <property type="entry name" value="Plug_dom_sf"/>
</dbReference>
<dbReference type="Gene3D" id="2.170.130.10">
    <property type="entry name" value="TonB-dependent receptor, plug domain"/>
    <property type="match status" value="1"/>
</dbReference>
<dbReference type="GO" id="GO:0009279">
    <property type="term" value="C:cell outer membrane"/>
    <property type="evidence" value="ECO:0007669"/>
    <property type="project" value="TreeGrafter"/>
</dbReference>
<keyword evidence="1" id="KW-0732">Signal</keyword>
<keyword evidence="4" id="KW-1185">Reference proteome</keyword>
<dbReference type="OrthoDB" id="607931at2"/>
<evidence type="ECO:0000256" key="1">
    <source>
        <dbReference type="ARBA" id="ARBA00022729"/>
    </source>
</evidence>
<dbReference type="PANTHER" id="PTHR30069">
    <property type="entry name" value="TONB-DEPENDENT OUTER MEMBRANE RECEPTOR"/>
    <property type="match status" value="1"/>
</dbReference>
<evidence type="ECO:0000313" key="3">
    <source>
        <dbReference type="EMBL" id="TGL62271.1"/>
    </source>
</evidence>
<sequence>MASAKYKLNKFILILVILFFSSPLLSVTLKVKLFNAKTEQGEKNLPVMVFETKKFFQTDAEGNVTVDFPSPGEYTLRLLRETGPVDIKINVSGDETRTVYTDKKAPPKGGITVEGEREKTVASRTKVRYEEIKRMPGTFGEALRALETLPGVVPNISFGGGANGIIVRGANPQSNTYLYDDLPILYAYHLDGLTSVIHNDLIKSIDLYRGAFPANFNNATGGIIEIETIDSVPKTKGAFQVSLWNTTAYAATPIANGKGYVAVGGKYGYLDRTLGQSGLLPDGIRLPRYNDSQVKFVYNFNPEHQISFYNLTAQDNFAIAAPNNGANDPTKDELGSFAGGRASFGQSYRTTALRYSWNPSDKFQNRFTLINYDPIVENNIAFGAIQGKQYTRSLYVGLRQDATWTANSNVKIDFGSEYRKLSFNDYGSDIQLRDPTNPTPNPYNTTNPDFLTRPLSVRGTSGYYNAYTTLKFKTGNFAFEPGVRYDHLMVTKNGALGPRATISYTFPEVMKGLTIFGSGGDLARFPLTTIFNQETGNPNLEFEKARKTGVGFDLKISQVYEFKFEVFKNEFKNTIVNDPYASIPVGLNPDKSQWLSNPLVTNRSLNYSNRGTGWSHGYEVMFRKNSKQGSRDWFGWLSYTWSQSLSNTNIYKIYDGDTFQYSGLERRILAEYYNNSKEELATWDRTHVANLVYGWRFSEEYQLGGRWSYLTSAPYQKITGDDGGQFANPANGITYWNSKVSNNPYTSEYGNTKRGADYHRLDIRLDKFENYSWGYLNWYLEIVNVYLRKNTNGEGFDNSRPFSATNPTPSPTFGTLELPNRTIIPFFNIGMEAHF</sequence>